<dbReference type="PANTHER" id="PTHR33434:SF4">
    <property type="entry name" value="PHOSPHATASE PROTEIN"/>
    <property type="match status" value="1"/>
</dbReference>
<comment type="caution">
    <text evidence="2">The sequence shown here is derived from an EMBL/GenBank/DDBJ whole genome shotgun (WGS) entry which is preliminary data.</text>
</comment>
<evidence type="ECO:0000259" key="1">
    <source>
        <dbReference type="PROSITE" id="PS51480"/>
    </source>
</evidence>
<dbReference type="Pfam" id="PF21645">
    <property type="entry name" value="FakA-like_M"/>
    <property type="match status" value="1"/>
</dbReference>
<sequence>MSNTINGQMLLAMFNEGAVALEKHAKRVDALNVFPVPDGDTGTNMSLTIRSGVKEMKQQDATSANQVAKTFSKGLLMGARGNSGVILSQLFRGFAKGIEHDQVLDGQALAKAFDGGVQTAYKAVMKPVEGTILTVAKDAAEKATKSAKKTKDAEQVLVDAIEEAKASLERTPDLLPVLKEVGVVDSGGQGLVYIYEGMLRAMRGETTADDAPEQATMEELVHVEHHNIQGDMNPEDIEFGYCTEVMVRFSDDKTNESPYVEEDFRNTLSQYGDSLLVVSDEDIIKIHIHAEHPGFIMNEAQKYGDLIHVKVDNMRDQHAALSNEPKKTEPPVPKKTQEEAEFAMIAVAMGEGIRDLFKSVGVDIVIEGGQTMNPSTEQLTNAIKETHAKHVFLIPNNSNIIMTAEQAADVSDRDVRVIPTKSVPQGLSALFSFNAMNDADRNQKEMTESISQVKSGQITKSIRDTAIDGIDIKKDDIMGIVENKIVSSGDSLEETLISVTSQMVDNDTEMVTIISGEEAEASCTDALVSYIEEKYPEVETEVHEGKQPLYHYIIAAE</sequence>
<dbReference type="Gene3D" id="1.25.40.340">
    <property type="match status" value="1"/>
</dbReference>
<proteinExistence type="predicted"/>
<dbReference type="RefSeq" id="WP_338028772.1">
    <property type="nucleotide sequence ID" value="NZ_JAFBEC010000004.1"/>
</dbReference>
<dbReference type="PROSITE" id="PS51480">
    <property type="entry name" value="DHAL"/>
    <property type="match status" value="1"/>
</dbReference>
<dbReference type="InterPro" id="IPR036117">
    <property type="entry name" value="DhaL_dom_sf"/>
</dbReference>
<reference evidence="2 3" key="1">
    <citation type="submission" date="2021-01" db="EMBL/GenBank/DDBJ databases">
        <title>Genomic Encyclopedia of Type Strains, Phase IV (KMG-IV): sequencing the most valuable type-strain genomes for metagenomic binning, comparative biology and taxonomic classification.</title>
        <authorList>
            <person name="Goeker M."/>
        </authorList>
    </citation>
    <scope>NUCLEOTIDE SEQUENCE [LARGE SCALE GENOMIC DNA]</scope>
    <source>
        <strain evidence="2 3">DSM 25540</strain>
    </source>
</reference>
<name>A0ABS2PB71_9BACL</name>
<dbReference type="InterPro" id="IPR019986">
    <property type="entry name" value="YloV-like"/>
</dbReference>
<dbReference type="Proteomes" id="UP000741863">
    <property type="component" value="Unassembled WGS sequence"/>
</dbReference>
<dbReference type="SMART" id="SM01121">
    <property type="entry name" value="Dak1_2"/>
    <property type="match status" value="1"/>
</dbReference>
<gene>
    <name evidence="2" type="ORF">JOD17_001641</name>
</gene>
<dbReference type="InterPro" id="IPR048394">
    <property type="entry name" value="FakA-like_M"/>
</dbReference>
<evidence type="ECO:0000313" key="2">
    <source>
        <dbReference type="EMBL" id="MBM7632547.1"/>
    </source>
</evidence>
<dbReference type="SMART" id="SM01120">
    <property type="entry name" value="Dak2"/>
    <property type="match status" value="1"/>
</dbReference>
<dbReference type="InterPro" id="IPR033470">
    <property type="entry name" value="FakA-like_C"/>
</dbReference>
<dbReference type="InterPro" id="IPR004007">
    <property type="entry name" value="DhaL_dom"/>
</dbReference>
<dbReference type="PANTHER" id="PTHR33434">
    <property type="entry name" value="DEGV DOMAIN-CONTAINING PROTEIN DR_1986-RELATED"/>
    <property type="match status" value="1"/>
</dbReference>
<dbReference type="SUPFAM" id="SSF101473">
    <property type="entry name" value="DhaL-like"/>
    <property type="match status" value="1"/>
</dbReference>
<organism evidence="2 3">
    <name type="scientific">Geomicrobium sediminis</name>
    <dbReference type="NCBI Taxonomy" id="1347788"/>
    <lineage>
        <taxon>Bacteria</taxon>
        <taxon>Bacillati</taxon>
        <taxon>Bacillota</taxon>
        <taxon>Bacilli</taxon>
        <taxon>Bacillales</taxon>
        <taxon>Geomicrobium</taxon>
    </lineage>
</organism>
<accession>A0ABS2PB71</accession>
<dbReference type="Pfam" id="PF02734">
    <property type="entry name" value="Dak2"/>
    <property type="match status" value="1"/>
</dbReference>
<dbReference type="Pfam" id="PF13684">
    <property type="entry name" value="FakA-like_C"/>
    <property type="match status" value="1"/>
</dbReference>
<dbReference type="InterPro" id="IPR050270">
    <property type="entry name" value="DegV_domain_contain"/>
</dbReference>
<feature type="domain" description="DhaL" evidence="1">
    <location>
        <begin position="8"/>
        <end position="200"/>
    </location>
</feature>
<dbReference type="EMBL" id="JAFBEC010000004">
    <property type="protein sequence ID" value="MBM7632547.1"/>
    <property type="molecule type" value="Genomic_DNA"/>
</dbReference>
<keyword evidence="3" id="KW-1185">Reference proteome</keyword>
<evidence type="ECO:0000313" key="3">
    <source>
        <dbReference type="Proteomes" id="UP000741863"/>
    </source>
</evidence>
<dbReference type="NCBIfam" id="TIGR03599">
    <property type="entry name" value="YloV"/>
    <property type="match status" value="1"/>
</dbReference>
<protein>
    <submittedName>
        <fullName evidence="2">DAK2 domain fusion protein YloV</fullName>
    </submittedName>
</protein>